<dbReference type="EMBL" id="LLXI01000034">
    <property type="protein sequence ID" value="PKY38640.1"/>
    <property type="molecule type" value="Genomic_DNA"/>
</dbReference>
<dbReference type="VEuPathDB" id="FungiDB:RhiirFUN_025542"/>
<keyword evidence="1" id="KW-0812">Transmembrane</keyword>
<keyword evidence="1" id="KW-1133">Transmembrane helix</keyword>
<keyword evidence="1" id="KW-0472">Membrane</keyword>
<proteinExistence type="predicted"/>
<evidence type="ECO:0008006" key="4">
    <source>
        <dbReference type="Google" id="ProtNLM"/>
    </source>
</evidence>
<evidence type="ECO:0000313" key="2">
    <source>
        <dbReference type="EMBL" id="PKY38640.1"/>
    </source>
</evidence>
<dbReference type="VEuPathDB" id="FungiDB:FUN_022517"/>
<accession>A0A2I1FW90</accession>
<evidence type="ECO:0000313" key="3">
    <source>
        <dbReference type="Proteomes" id="UP000234323"/>
    </source>
</evidence>
<gene>
    <name evidence="2" type="ORF">RhiirA4_451662</name>
</gene>
<comment type="caution">
    <text evidence="2">The sequence shown here is derived from an EMBL/GenBank/DDBJ whole genome shotgun (WGS) entry which is preliminary data.</text>
</comment>
<sequence length="569" mass="66155">MMMLKKKDAEYSKTLPPELIRPIVLYLKNDKKSLHSCLLVSRDWCKETVDLLWKQPFHFLYTCNKINSSVLAQFTNPKLNNQCHCSNEKRQYQATNLLMTYLSIKHGIITFDYFEFLRVLDLHELYCAIKDWNQWNKFNKDNSSPLTFKSIIRHFFTNTPNLKILSLDTKFISYKINNKNPCSFLVKLDKYDKDDDDNDYYFSYCDHYILELLIKETKFPDTIQFFINLTELVLIIKESKYKIFSSLSQICHNIQKLIVKINFPTYVSCGFGMMQGIISEVNHLASLIRSQHNLVHFELFDIPETGINKILESLKESQHNSLKILILNNALISYNNSTILFYLKYLQNLQELKFNKCICNRNIFYNNKYNKIDIFDEEKNYEEGLWLPNLKYLQVDYIDENEVEFKDLSFFLSSILIRCSPLINNGTHNPNTVDEGTATREISFPDTTMDRANTTQIDGTHNPNTAFSSSSFSGFVCPLNYEFLKNPCCFDSQFQLRTLPLLKCLTFLTTSILVGFIVGGIVGRLSICEFDCRYVKSGLKSVVLAVDELIELDPGAVLAACKLLFLVHQ</sequence>
<organism evidence="2 3">
    <name type="scientific">Rhizophagus irregularis</name>
    <dbReference type="NCBI Taxonomy" id="588596"/>
    <lineage>
        <taxon>Eukaryota</taxon>
        <taxon>Fungi</taxon>
        <taxon>Fungi incertae sedis</taxon>
        <taxon>Mucoromycota</taxon>
        <taxon>Glomeromycotina</taxon>
        <taxon>Glomeromycetes</taxon>
        <taxon>Glomerales</taxon>
        <taxon>Glomeraceae</taxon>
        <taxon>Rhizophagus</taxon>
    </lineage>
</organism>
<dbReference type="Proteomes" id="UP000234323">
    <property type="component" value="Unassembled WGS sequence"/>
</dbReference>
<feature type="transmembrane region" description="Helical" evidence="1">
    <location>
        <begin position="504"/>
        <end position="527"/>
    </location>
</feature>
<evidence type="ECO:0000256" key="1">
    <source>
        <dbReference type="SAM" id="Phobius"/>
    </source>
</evidence>
<dbReference type="AlphaFoldDB" id="A0A2I1FW90"/>
<protein>
    <recommendedName>
        <fullName evidence="4">F-box domain-containing protein</fullName>
    </recommendedName>
</protein>
<reference evidence="2 3" key="1">
    <citation type="submission" date="2015-10" db="EMBL/GenBank/DDBJ databases">
        <title>Genome analyses suggest a sexual origin of heterokaryosis in a supposedly ancient asexual fungus.</title>
        <authorList>
            <person name="Ropars J."/>
            <person name="Sedzielewska K."/>
            <person name="Noel J."/>
            <person name="Charron P."/>
            <person name="Farinelli L."/>
            <person name="Marton T."/>
            <person name="Kruger M."/>
            <person name="Pelin A."/>
            <person name="Brachmann A."/>
            <person name="Corradi N."/>
        </authorList>
    </citation>
    <scope>NUCLEOTIDE SEQUENCE [LARGE SCALE GENOMIC DNA]</scope>
    <source>
        <strain evidence="2 3">A4</strain>
    </source>
</reference>
<keyword evidence="3" id="KW-1185">Reference proteome</keyword>
<dbReference type="VEuPathDB" id="FungiDB:RhiirA1_437467"/>
<name>A0A2I1FW90_9GLOM</name>